<keyword evidence="9 14" id="KW-0560">Oxidoreductase</keyword>
<dbReference type="FunFam" id="1.10.630.10:FF:000238">
    <property type="entry name" value="Cytochrome P450 2A6"/>
    <property type="match status" value="1"/>
</dbReference>
<dbReference type="PANTHER" id="PTHR24289">
    <property type="entry name" value="STEROID 17-ALPHA-HYDROXYLASE/17,20 LYASE"/>
    <property type="match status" value="1"/>
</dbReference>
<gene>
    <name evidence="15" type="ORF">CAPTEDRAFT_73508</name>
</gene>
<dbReference type="InterPro" id="IPR017972">
    <property type="entry name" value="Cyt_P450_CS"/>
</dbReference>
<dbReference type="EMBL" id="KB301235">
    <property type="protein sequence ID" value="ELU05788.1"/>
    <property type="molecule type" value="Genomic_DNA"/>
</dbReference>
<evidence type="ECO:0000256" key="5">
    <source>
        <dbReference type="ARBA" id="ARBA00022617"/>
    </source>
</evidence>
<evidence type="ECO:0000256" key="4">
    <source>
        <dbReference type="ARBA" id="ARBA00010617"/>
    </source>
</evidence>
<evidence type="ECO:0008006" key="18">
    <source>
        <dbReference type="Google" id="ProtNLM"/>
    </source>
</evidence>
<sequence length="455" mass="52122">PELTFTEWGKELGSVFSVKILNDTFLVLNSFDAIREALITKGNDFAGRPQGSYRLEHFSMGYRDISFQNPGARLKLLRRISLSQIKMFDTGNKRIEELSSSMNKDLVKMFRSLEGRSFNPKEIIYTTVMNVLIMLLMNRKFEKTDKEFKLITEMERLVMQSIAPSGNGVELDILPWLRYFGNSTYKKLERQAQHRDELWNMIKPQILEDIRSDDKESNGLMHVLFRLYHSQQEKTITNSCLLEEVDLKMTFVDMVIAGTGTTFNSFCGFINILSQHRDIQEKLQEEVDRVIGSDRTVSLNDRANMPYTQATVLELLRSTSVGPFGLPCATLRKTSVSGIPIPAGVQILRNHWGMHHDEGFWGDPHAFRPERFLDEAGNIVPPSHVNRRHMMPFGAGTRVCIGEGLAMGRLFMMIATMAQVFVVEQGRLKSSWDPRTYQSGIVLHPLDYEIQLKSR</sequence>
<dbReference type="PRINTS" id="PR00385">
    <property type="entry name" value="P450"/>
</dbReference>
<dbReference type="GO" id="GO:0042446">
    <property type="term" value="P:hormone biosynthetic process"/>
    <property type="evidence" value="ECO:0007669"/>
    <property type="project" value="TreeGrafter"/>
</dbReference>
<evidence type="ECO:0000256" key="12">
    <source>
        <dbReference type="ARBA" id="ARBA00023136"/>
    </source>
</evidence>
<dbReference type="HOGENOM" id="CLU_001570_22_0_1"/>
<dbReference type="GO" id="GO:0005789">
    <property type="term" value="C:endoplasmic reticulum membrane"/>
    <property type="evidence" value="ECO:0007669"/>
    <property type="project" value="UniProtKB-SubCell"/>
</dbReference>
<dbReference type="GO" id="GO:0020037">
    <property type="term" value="F:heme binding"/>
    <property type="evidence" value="ECO:0007669"/>
    <property type="project" value="InterPro"/>
</dbReference>
<accession>R7UI53</accession>
<dbReference type="Gene3D" id="1.10.630.10">
    <property type="entry name" value="Cytochrome P450"/>
    <property type="match status" value="1"/>
</dbReference>
<evidence type="ECO:0000256" key="3">
    <source>
        <dbReference type="ARBA" id="ARBA00004406"/>
    </source>
</evidence>
<dbReference type="PANTHER" id="PTHR24289:SF20">
    <property type="entry name" value="STEROID 17-ALPHA-HYDROXYLASE_17,20 LYASE"/>
    <property type="match status" value="1"/>
</dbReference>
<evidence type="ECO:0000256" key="10">
    <source>
        <dbReference type="ARBA" id="ARBA00023004"/>
    </source>
</evidence>
<dbReference type="Proteomes" id="UP000014760">
    <property type="component" value="Unassembled WGS sequence"/>
</dbReference>
<evidence type="ECO:0000256" key="9">
    <source>
        <dbReference type="ARBA" id="ARBA00023002"/>
    </source>
</evidence>
<proteinExistence type="inferred from homology"/>
<dbReference type="EnsemblMetazoa" id="CapteT73508">
    <property type="protein sequence ID" value="CapteP73508"/>
    <property type="gene ID" value="CapteG73508"/>
</dbReference>
<organism evidence="15">
    <name type="scientific">Capitella teleta</name>
    <name type="common">Polychaete worm</name>
    <dbReference type="NCBI Taxonomy" id="283909"/>
    <lineage>
        <taxon>Eukaryota</taxon>
        <taxon>Metazoa</taxon>
        <taxon>Spiralia</taxon>
        <taxon>Lophotrochozoa</taxon>
        <taxon>Annelida</taxon>
        <taxon>Polychaeta</taxon>
        <taxon>Sedentaria</taxon>
        <taxon>Scolecida</taxon>
        <taxon>Capitellidae</taxon>
        <taxon>Capitella</taxon>
    </lineage>
</organism>
<evidence type="ECO:0000313" key="15">
    <source>
        <dbReference type="EMBL" id="ELU05788.1"/>
    </source>
</evidence>
<evidence type="ECO:0000313" key="16">
    <source>
        <dbReference type="EnsemblMetazoa" id="CapteP73508"/>
    </source>
</evidence>
<evidence type="ECO:0000256" key="1">
    <source>
        <dbReference type="ARBA" id="ARBA00001971"/>
    </source>
</evidence>
<dbReference type="STRING" id="283909.R7UI53"/>
<dbReference type="AlphaFoldDB" id="R7UI53"/>
<feature type="binding site" description="axial binding residue" evidence="13">
    <location>
        <position position="400"/>
    </location>
    <ligand>
        <name>heme</name>
        <dbReference type="ChEBI" id="CHEBI:30413"/>
    </ligand>
    <ligandPart>
        <name>Fe</name>
        <dbReference type="ChEBI" id="CHEBI:18248"/>
    </ligandPart>
</feature>
<dbReference type="GO" id="GO:0042448">
    <property type="term" value="P:progesterone metabolic process"/>
    <property type="evidence" value="ECO:0007669"/>
    <property type="project" value="TreeGrafter"/>
</dbReference>
<reference evidence="15 17" key="2">
    <citation type="journal article" date="2013" name="Nature">
        <title>Insights into bilaterian evolution from three spiralian genomes.</title>
        <authorList>
            <person name="Simakov O."/>
            <person name="Marletaz F."/>
            <person name="Cho S.J."/>
            <person name="Edsinger-Gonzales E."/>
            <person name="Havlak P."/>
            <person name="Hellsten U."/>
            <person name="Kuo D.H."/>
            <person name="Larsson T."/>
            <person name="Lv J."/>
            <person name="Arendt D."/>
            <person name="Savage R."/>
            <person name="Osoegawa K."/>
            <person name="de Jong P."/>
            <person name="Grimwood J."/>
            <person name="Chapman J.A."/>
            <person name="Shapiro H."/>
            <person name="Aerts A."/>
            <person name="Otillar R.P."/>
            <person name="Terry A.Y."/>
            <person name="Boore J.L."/>
            <person name="Grigoriev I.V."/>
            <person name="Lindberg D.R."/>
            <person name="Seaver E.C."/>
            <person name="Weisblat D.A."/>
            <person name="Putnam N.H."/>
            <person name="Rokhsar D.S."/>
        </authorList>
    </citation>
    <scope>NUCLEOTIDE SEQUENCE</scope>
    <source>
        <strain evidence="15 17">I ESC-2004</strain>
    </source>
</reference>
<evidence type="ECO:0000256" key="7">
    <source>
        <dbReference type="ARBA" id="ARBA00022824"/>
    </source>
</evidence>
<keyword evidence="10 13" id="KW-0408">Iron</keyword>
<dbReference type="GO" id="GO:0005506">
    <property type="term" value="F:iron ion binding"/>
    <property type="evidence" value="ECO:0007669"/>
    <property type="project" value="InterPro"/>
</dbReference>
<dbReference type="PROSITE" id="PS00086">
    <property type="entry name" value="CYTOCHROME_P450"/>
    <property type="match status" value="1"/>
</dbReference>
<dbReference type="SUPFAM" id="SSF48264">
    <property type="entry name" value="Cytochrome P450"/>
    <property type="match status" value="1"/>
</dbReference>
<keyword evidence="12" id="KW-0472">Membrane</keyword>
<reference evidence="17" key="1">
    <citation type="submission" date="2012-12" db="EMBL/GenBank/DDBJ databases">
        <authorList>
            <person name="Hellsten U."/>
            <person name="Grimwood J."/>
            <person name="Chapman J.A."/>
            <person name="Shapiro H."/>
            <person name="Aerts A."/>
            <person name="Otillar R.P."/>
            <person name="Terry A.Y."/>
            <person name="Boore J.L."/>
            <person name="Simakov O."/>
            <person name="Marletaz F."/>
            <person name="Cho S.-J."/>
            <person name="Edsinger-Gonzales E."/>
            <person name="Havlak P."/>
            <person name="Kuo D.-H."/>
            <person name="Larsson T."/>
            <person name="Lv J."/>
            <person name="Arendt D."/>
            <person name="Savage R."/>
            <person name="Osoegawa K."/>
            <person name="de Jong P."/>
            <person name="Lindberg D.R."/>
            <person name="Seaver E.C."/>
            <person name="Weisblat D.A."/>
            <person name="Putnam N.H."/>
            <person name="Grigoriev I.V."/>
            <person name="Rokhsar D.S."/>
        </authorList>
    </citation>
    <scope>NUCLEOTIDE SEQUENCE</scope>
    <source>
        <strain evidence="17">I ESC-2004</strain>
    </source>
</reference>
<keyword evidence="6 13" id="KW-0479">Metal-binding</keyword>
<dbReference type="InterPro" id="IPR036396">
    <property type="entry name" value="Cyt_P450_sf"/>
</dbReference>
<evidence type="ECO:0000256" key="14">
    <source>
        <dbReference type="RuleBase" id="RU000461"/>
    </source>
</evidence>
<keyword evidence="7" id="KW-0256">Endoplasmic reticulum</keyword>
<dbReference type="OMA" id="KGGEDFM"/>
<evidence type="ECO:0000313" key="17">
    <source>
        <dbReference type="Proteomes" id="UP000014760"/>
    </source>
</evidence>
<dbReference type="Pfam" id="PF00067">
    <property type="entry name" value="p450"/>
    <property type="match status" value="1"/>
</dbReference>
<dbReference type="GO" id="GO:0004508">
    <property type="term" value="F:steroid 17-alpha-monooxygenase activity"/>
    <property type="evidence" value="ECO:0007669"/>
    <property type="project" value="TreeGrafter"/>
</dbReference>
<feature type="non-terminal residue" evidence="15">
    <location>
        <position position="455"/>
    </location>
</feature>
<evidence type="ECO:0000256" key="8">
    <source>
        <dbReference type="ARBA" id="ARBA00022848"/>
    </source>
</evidence>
<evidence type="ECO:0000256" key="11">
    <source>
        <dbReference type="ARBA" id="ARBA00023033"/>
    </source>
</evidence>
<reference evidence="16" key="3">
    <citation type="submission" date="2015-06" db="UniProtKB">
        <authorList>
            <consortium name="EnsemblMetazoa"/>
        </authorList>
    </citation>
    <scope>IDENTIFICATION</scope>
</reference>
<keyword evidence="8" id="KW-0492">Microsome</keyword>
<dbReference type="InterPro" id="IPR001128">
    <property type="entry name" value="Cyt_P450"/>
</dbReference>
<keyword evidence="17" id="KW-1185">Reference proteome</keyword>
<dbReference type="PRINTS" id="PR00463">
    <property type="entry name" value="EP450I"/>
</dbReference>
<keyword evidence="11 14" id="KW-0503">Monooxygenase</keyword>
<keyword evidence="5 13" id="KW-0349">Heme</keyword>
<evidence type="ECO:0000256" key="13">
    <source>
        <dbReference type="PIRSR" id="PIRSR602401-1"/>
    </source>
</evidence>
<evidence type="ECO:0000256" key="6">
    <source>
        <dbReference type="ARBA" id="ARBA00022723"/>
    </source>
</evidence>
<comment type="cofactor">
    <cofactor evidence="1 13">
        <name>heme</name>
        <dbReference type="ChEBI" id="CHEBI:30413"/>
    </cofactor>
</comment>
<protein>
    <recommendedName>
        <fullName evidence="18">Cytochrome P450</fullName>
    </recommendedName>
</protein>
<dbReference type="InterPro" id="IPR002401">
    <property type="entry name" value="Cyt_P450_E_grp-I"/>
</dbReference>
<dbReference type="EMBL" id="AMQN01007714">
    <property type="status" value="NOT_ANNOTATED_CDS"/>
    <property type="molecule type" value="Genomic_DNA"/>
</dbReference>
<comment type="subcellular location">
    <subcellularLocation>
        <location evidence="3">Endoplasmic reticulum membrane</location>
        <topology evidence="3">Peripheral membrane protein</topology>
    </subcellularLocation>
    <subcellularLocation>
        <location evidence="2">Microsome membrane</location>
        <topology evidence="2">Peripheral membrane protein</topology>
    </subcellularLocation>
</comment>
<feature type="non-terminal residue" evidence="15">
    <location>
        <position position="1"/>
    </location>
</feature>
<comment type="similarity">
    <text evidence="4 14">Belongs to the cytochrome P450 family.</text>
</comment>
<name>R7UI53_CAPTE</name>
<evidence type="ECO:0000256" key="2">
    <source>
        <dbReference type="ARBA" id="ARBA00004174"/>
    </source>
</evidence>
<dbReference type="OrthoDB" id="1470350at2759"/>